<evidence type="ECO:0000313" key="3">
    <source>
        <dbReference type="Proteomes" id="UP000015106"/>
    </source>
</evidence>
<reference evidence="3" key="1">
    <citation type="journal article" date="2013" name="Nature">
        <title>Draft genome of the wheat A-genome progenitor Triticum urartu.</title>
        <authorList>
            <person name="Ling H.Q."/>
            <person name="Zhao S."/>
            <person name="Liu D."/>
            <person name="Wang J."/>
            <person name="Sun H."/>
            <person name="Zhang C."/>
            <person name="Fan H."/>
            <person name="Li D."/>
            <person name="Dong L."/>
            <person name="Tao Y."/>
            <person name="Gao C."/>
            <person name="Wu H."/>
            <person name="Li Y."/>
            <person name="Cui Y."/>
            <person name="Guo X."/>
            <person name="Zheng S."/>
            <person name="Wang B."/>
            <person name="Yu K."/>
            <person name="Liang Q."/>
            <person name="Yang W."/>
            <person name="Lou X."/>
            <person name="Chen J."/>
            <person name="Feng M."/>
            <person name="Jian J."/>
            <person name="Zhang X."/>
            <person name="Luo G."/>
            <person name="Jiang Y."/>
            <person name="Liu J."/>
            <person name="Wang Z."/>
            <person name="Sha Y."/>
            <person name="Zhang B."/>
            <person name="Wu H."/>
            <person name="Tang D."/>
            <person name="Shen Q."/>
            <person name="Xue P."/>
            <person name="Zou S."/>
            <person name="Wang X."/>
            <person name="Liu X."/>
            <person name="Wang F."/>
            <person name="Yang Y."/>
            <person name="An X."/>
            <person name="Dong Z."/>
            <person name="Zhang K."/>
            <person name="Zhang X."/>
            <person name="Luo M.C."/>
            <person name="Dvorak J."/>
            <person name="Tong Y."/>
            <person name="Wang J."/>
            <person name="Yang H."/>
            <person name="Li Z."/>
            <person name="Wang D."/>
            <person name="Zhang A."/>
            <person name="Wang J."/>
        </authorList>
    </citation>
    <scope>NUCLEOTIDE SEQUENCE</scope>
    <source>
        <strain evidence="3">cv. G1812</strain>
    </source>
</reference>
<reference evidence="2" key="2">
    <citation type="submission" date="2018-03" db="EMBL/GenBank/DDBJ databases">
        <title>The Triticum urartu genome reveals the dynamic nature of wheat genome evolution.</title>
        <authorList>
            <person name="Ling H."/>
            <person name="Ma B."/>
            <person name="Shi X."/>
            <person name="Liu H."/>
            <person name="Dong L."/>
            <person name="Sun H."/>
            <person name="Cao Y."/>
            <person name="Gao Q."/>
            <person name="Zheng S."/>
            <person name="Li Y."/>
            <person name="Yu Y."/>
            <person name="Du H."/>
            <person name="Qi M."/>
            <person name="Li Y."/>
            <person name="Yu H."/>
            <person name="Cui Y."/>
            <person name="Wang N."/>
            <person name="Chen C."/>
            <person name="Wu H."/>
            <person name="Zhao Y."/>
            <person name="Zhang J."/>
            <person name="Li Y."/>
            <person name="Zhou W."/>
            <person name="Zhang B."/>
            <person name="Hu W."/>
            <person name="Eijk M."/>
            <person name="Tang J."/>
            <person name="Witsenboer H."/>
            <person name="Zhao S."/>
            <person name="Li Z."/>
            <person name="Zhang A."/>
            <person name="Wang D."/>
            <person name="Liang C."/>
        </authorList>
    </citation>
    <scope>NUCLEOTIDE SEQUENCE [LARGE SCALE GENOMIC DNA]</scope>
    <source>
        <strain evidence="2">cv. G1812</strain>
    </source>
</reference>
<organism evidence="2 3">
    <name type="scientific">Triticum urartu</name>
    <name type="common">Red wild einkorn</name>
    <name type="synonym">Crithodium urartu</name>
    <dbReference type="NCBI Taxonomy" id="4572"/>
    <lineage>
        <taxon>Eukaryota</taxon>
        <taxon>Viridiplantae</taxon>
        <taxon>Streptophyta</taxon>
        <taxon>Embryophyta</taxon>
        <taxon>Tracheophyta</taxon>
        <taxon>Spermatophyta</taxon>
        <taxon>Magnoliopsida</taxon>
        <taxon>Liliopsida</taxon>
        <taxon>Poales</taxon>
        <taxon>Poaceae</taxon>
        <taxon>BOP clade</taxon>
        <taxon>Pooideae</taxon>
        <taxon>Triticodae</taxon>
        <taxon>Triticeae</taxon>
        <taxon>Triticinae</taxon>
        <taxon>Triticum</taxon>
    </lineage>
</organism>
<evidence type="ECO:0000313" key="2">
    <source>
        <dbReference type="EnsemblPlants" id="TuG1812G0600001597.01.T01.cds398666"/>
    </source>
</evidence>
<dbReference type="Gramene" id="TuG1812G0600001597.01.T01">
    <property type="protein sequence ID" value="TuG1812G0600001597.01.T01.cds398666"/>
    <property type="gene ID" value="TuG1812G0600001597.01"/>
</dbReference>
<feature type="compositionally biased region" description="Basic residues" evidence="1">
    <location>
        <begin position="58"/>
        <end position="73"/>
    </location>
</feature>
<dbReference type="Proteomes" id="UP000015106">
    <property type="component" value="Chromosome 6"/>
</dbReference>
<feature type="region of interest" description="Disordered" evidence="1">
    <location>
        <begin position="58"/>
        <end position="78"/>
    </location>
</feature>
<proteinExistence type="predicted"/>
<name>A0A8R7QR74_TRIUA</name>
<dbReference type="EnsemblPlants" id="TuG1812G0600001597.01.T01">
    <property type="protein sequence ID" value="TuG1812G0600001597.01.T01.cds398666"/>
    <property type="gene ID" value="TuG1812G0600001597.01"/>
</dbReference>
<reference evidence="2" key="3">
    <citation type="submission" date="2022-06" db="UniProtKB">
        <authorList>
            <consortium name="EnsemblPlants"/>
        </authorList>
    </citation>
    <scope>IDENTIFICATION</scope>
</reference>
<accession>A0A8R7QR74</accession>
<keyword evidence="3" id="KW-1185">Reference proteome</keyword>
<evidence type="ECO:0000256" key="1">
    <source>
        <dbReference type="SAM" id="MobiDB-lite"/>
    </source>
</evidence>
<protein>
    <submittedName>
        <fullName evidence="2">Uncharacterized protein</fullName>
    </submittedName>
</protein>
<sequence>MPTPKLDRLATNFKHMGVIDNHASAVFVAAESDKEISRRRGYLNLDITRTDTALRFQRRQHHCRRHRRPTTWHRRGEGMASQLPLQSVHVARARQQAPPMLWPELRVAAPPHLFREKKTCPSFSLSIPSAPD</sequence>
<dbReference type="AlphaFoldDB" id="A0A8R7QR74"/>